<evidence type="ECO:0000256" key="1">
    <source>
        <dbReference type="SAM" id="SignalP"/>
    </source>
</evidence>
<evidence type="ECO:0000313" key="2">
    <source>
        <dbReference type="EMBL" id="MED6133772.1"/>
    </source>
</evidence>
<feature type="signal peptide" evidence="1">
    <location>
        <begin position="1"/>
        <end position="31"/>
    </location>
</feature>
<protein>
    <submittedName>
        <fullName evidence="2">Uncharacterized protein</fullName>
    </submittedName>
</protein>
<organism evidence="2 3">
    <name type="scientific">Stylosanthes scabra</name>
    <dbReference type="NCBI Taxonomy" id="79078"/>
    <lineage>
        <taxon>Eukaryota</taxon>
        <taxon>Viridiplantae</taxon>
        <taxon>Streptophyta</taxon>
        <taxon>Embryophyta</taxon>
        <taxon>Tracheophyta</taxon>
        <taxon>Spermatophyta</taxon>
        <taxon>Magnoliopsida</taxon>
        <taxon>eudicotyledons</taxon>
        <taxon>Gunneridae</taxon>
        <taxon>Pentapetalae</taxon>
        <taxon>rosids</taxon>
        <taxon>fabids</taxon>
        <taxon>Fabales</taxon>
        <taxon>Fabaceae</taxon>
        <taxon>Papilionoideae</taxon>
        <taxon>50 kb inversion clade</taxon>
        <taxon>dalbergioids sensu lato</taxon>
        <taxon>Dalbergieae</taxon>
        <taxon>Pterocarpus clade</taxon>
        <taxon>Stylosanthes</taxon>
    </lineage>
</organism>
<sequence length="76" mass="9043">MKGMIIILSCWNDPLMWVSMRLWSLGCQVDAALVHDGYLKEVNDETRMSLALEFVVGNTIKRQRRCKRWQYRLVIR</sequence>
<dbReference type="EMBL" id="JASCZI010060549">
    <property type="protein sequence ID" value="MED6133772.1"/>
    <property type="molecule type" value="Genomic_DNA"/>
</dbReference>
<proteinExistence type="predicted"/>
<gene>
    <name evidence="2" type="ORF">PIB30_031323</name>
</gene>
<accession>A0ABU6SBQ0</accession>
<comment type="caution">
    <text evidence="2">The sequence shown here is derived from an EMBL/GenBank/DDBJ whole genome shotgun (WGS) entry which is preliminary data.</text>
</comment>
<reference evidence="2 3" key="1">
    <citation type="journal article" date="2023" name="Plants (Basel)">
        <title>Bridging the Gap: Combining Genomics and Transcriptomics Approaches to Understand Stylosanthes scabra, an Orphan Legume from the Brazilian Caatinga.</title>
        <authorList>
            <person name="Ferreira-Neto J.R.C."/>
            <person name="da Silva M.D."/>
            <person name="Binneck E."/>
            <person name="de Melo N.F."/>
            <person name="da Silva R.H."/>
            <person name="de Melo A.L.T.M."/>
            <person name="Pandolfi V."/>
            <person name="Bustamante F.O."/>
            <person name="Brasileiro-Vidal A.C."/>
            <person name="Benko-Iseppon A.M."/>
        </authorList>
    </citation>
    <scope>NUCLEOTIDE SEQUENCE [LARGE SCALE GENOMIC DNA]</scope>
    <source>
        <tissue evidence="2">Leaves</tissue>
    </source>
</reference>
<keyword evidence="1" id="KW-0732">Signal</keyword>
<keyword evidence="3" id="KW-1185">Reference proteome</keyword>
<feature type="chain" id="PRO_5045726460" evidence="1">
    <location>
        <begin position="32"/>
        <end position="76"/>
    </location>
</feature>
<dbReference type="Proteomes" id="UP001341840">
    <property type="component" value="Unassembled WGS sequence"/>
</dbReference>
<name>A0ABU6SBQ0_9FABA</name>
<evidence type="ECO:0000313" key="3">
    <source>
        <dbReference type="Proteomes" id="UP001341840"/>
    </source>
</evidence>